<evidence type="ECO:0000313" key="2">
    <source>
        <dbReference type="EMBL" id="OSS43474.1"/>
    </source>
</evidence>
<protein>
    <submittedName>
        <fullName evidence="2">Uncharacterized protein</fullName>
    </submittedName>
</protein>
<dbReference type="AlphaFoldDB" id="A0A1Y2LHQ4"/>
<dbReference type="EMBL" id="KZ107865">
    <property type="protein sequence ID" value="OSS43474.1"/>
    <property type="molecule type" value="Genomic_DNA"/>
</dbReference>
<evidence type="ECO:0000313" key="3">
    <source>
        <dbReference type="Proteomes" id="UP000193240"/>
    </source>
</evidence>
<evidence type="ECO:0000256" key="1">
    <source>
        <dbReference type="SAM" id="MobiDB-lite"/>
    </source>
</evidence>
<keyword evidence="3" id="KW-1185">Reference proteome</keyword>
<proteinExistence type="predicted"/>
<dbReference type="Proteomes" id="UP000193240">
    <property type="component" value="Unassembled WGS sequence"/>
</dbReference>
<name>A0A1Y2LHQ4_EPING</name>
<dbReference type="InParanoid" id="A0A1Y2LHQ4"/>
<sequence>MLEVPSRAFFLPPHHTDAPLQICSKLFVRTVLELVPLLLDERFQLGKELFDRIEIGRVWRQVQQLDASIAKELLDSLTAVERCVVHDGHRARFWIWPAVWWRSCSTKSSNTVPLVEPWKTLDNNIPSCVYAGRIWYRRSRWNRATSTGATPSGDQPVRLKPIRSSHPDSSMYTS</sequence>
<organism evidence="2 3">
    <name type="scientific">Epicoccum nigrum</name>
    <name type="common">Soil fungus</name>
    <name type="synonym">Epicoccum purpurascens</name>
    <dbReference type="NCBI Taxonomy" id="105696"/>
    <lineage>
        <taxon>Eukaryota</taxon>
        <taxon>Fungi</taxon>
        <taxon>Dikarya</taxon>
        <taxon>Ascomycota</taxon>
        <taxon>Pezizomycotina</taxon>
        <taxon>Dothideomycetes</taxon>
        <taxon>Pleosporomycetidae</taxon>
        <taxon>Pleosporales</taxon>
        <taxon>Pleosporineae</taxon>
        <taxon>Didymellaceae</taxon>
        <taxon>Epicoccum</taxon>
    </lineage>
</organism>
<gene>
    <name evidence="2" type="ORF">B5807_11980</name>
</gene>
<feature type="region of interest" description="Disordered" evidence="1">
    <location>
        <begin position="146"/>
        <end position="174"/>
    </location>
</feature>
<accession>A0A1Y2LHQ4</accession>
<reference evidence="2 3" key="1">
    <citation type="journal article" date="2017" name="Genome Announc.">
        <title>Genome sequence of the saprophytic ascomycete Epicoccum nigrum ICMP 19927 strain isolated from New Zealand.</title>
        <authorList>
            <person name="Fokin M."/>
            <person name="Fleetwood D."/>
            <person name="Weir B.S."/>
            <person name="Villas-Boas S.G."/>
        </authorList>
    </citation>
    <scope>NUCLEOTIDE SEQUENCE [LARGE SCALE GENOMIC DNA]</scope>
    <source>
        <strain evidence="2 3">ICMP 19927</strain>
    </source>
</reference>